<dbReference type="InterPro" id="IPR025326">
    <property type="entry name" value="DUF4232"/>
</dbReference>
<evidence type="ECO:0000256" key="1">
    <source>
        <dbReference type="SAM" id="MobiDB-lite"/>
    </source>
</evidence>
<keyword evidence="5" id="KW-1185">Reference proteome</keyword>
<dbReference type="EMBL" id="QOUI01000004">
    <property type="protein sequence ID" value="RCK69871.1"/>
    <property type="molecule type" value="Genomic_DNA"/>
</dbReference>
<comment type="caution">
    <text evidence="4">The sequence shown here is derived from an EMBL/GenBank/DDBJ whole genome shotgun (WGS) entry which is preliminary data.</text>
</comment>
<evidence type="ECO:0000313" key="4">
    <source>
        <dbReference type="EMBL" id="RCK69871.1"/>
    </source>
</evidence>
<gene>
    <name evidence="4" type="ORF">DT076_07495</name>
</gene>
<feature type="region of interest" description="Disordered" evidence="1">
    <location>
        <begin position="19"/>
        <end position="69"/>
    </location>
</feature>
<dbReference type="AlphaFoldDB" id="A0A367YY54"/>
<dbReference type="Proteomes" id="UP000252770">
    <property type="component" value="Unassembled WGS sequence"/>
</dbReference>
<evidence type="ECO:0000256" key="2">
    <source>
        <dbReference type="SAM" id="SignalP"/>
    </source>
</evidence>
<organism evidence="4 5">
    <name type="scientific">Desertihabitans brevis</name>
    <dbReference type="NCBI Taxonomy" id="2268447"/>
    <lineage>
        <taxon>Bacteria</taxon>
        <taxon>Bacillati</taxon>
        <taxon>Actinomycetota</taxon>
        <taxon>Actinomycetes</taxon>
        <taxon>Propionibacteriales</taxon>
        <taxon>Propionibacteriaceae</taxon>
        <taxon>Desertihabitans</taxon>
    </lineage>
</organism>
<name>A0A367YY54_9ACTN</name>
<dbReference type="Pfam" id="PF14016">
    <property type="entry name" value="DUF4232"/>
    <property type="match status" value="1"/>
</dbReference>
<feature type="compositionally biased region" description="Pro residues" evidence="1">
    <location>
        <begin position="31"/>
        <end position="59"/>
    </location>
</feature>
<feature type="signal peptide" evidence="2">
    <location>
        <begin position="1"/>
        <end position="21"/>
    </location>
</feature>
<sequence>MAAVVAVAAALSACQATTLQAVPQNQAPSRIPAPPTAPAPDPDRPPSGPTRDATPPPPLGGGCSGSTEPVLASSRIEPALGHRHLVLGVTNCTEQPLVLDGAPSLVVRDGTGGLLDPTATSDPFSPPTPYTLAPDASAYLQLHWLAAATPSSPDAGHELVVIAPTQPPVTLTLRDQLDLDDASTIEVHDWAPTVAEAVQQ</sequence>
<feature type="chain" id="PRO_5016892377" evidence="2">
    <location>
        <begin position="22"/>
        <end position="200"/>
    </location>
</feature>
<proteinExistence type="predicted"/>
<evidence type="ECO:0000259" key="3">
    <source>
        <dbReference type="Pfam" id="PF14016"/>
    </source>
</evidence>
<evidence type="ECO:0000313" key="5">
    <source>
        <dbReference type="Proteomes" id="UP000252770"/>
    </source>
</evidence>
<keyword evidence="2" id="KW-0732">Signal</keyword>
<reference evidence="4 5" key="1">
    <citation type="submission" date="2018-07" db="EMBL/GenBank/DDBJ databases">
        <title>Desertimonas flava gen. nov. sp. nov.</title>
        <authorList>
            <person name="Liu S."/>
        </authorList>
    </citation>
    <scope>NUCLEOTIDE SEQUENCE [LARGE SCALE GENOMIC DNA]</scope>
    <source>
        <strain evidence="4 5">16Sb5-5</strain>
    </source>
</reference>
<protein>
    <submittedName>
        <fullName evidence="4">DUF4232 domain-containing protein</fullName>
    </submittedName>
</protein>
<accession>A0A367YY54</accession>
<feature type="domain" description="DUF4232" evidence="3">
    <location>
        <begin position="74"/>
        <end position="190"/>
    </location>
</feature>